<dbReference type="OMA" id="EDHQHSA"/>
<reference evidence="3" key="2">
    <citation type="submission" date="2018-05" db="EMBL/GenBank/DDBJ databases">
        <title>OpunRS2 (Oryza punctata Reference Sequence Version 2).</title>
        <authorList>
            <person name="Zhang J."/>
            <person name="Kudrna D."/>
            <person name="Lee S."/>
            <person name="Talag J."/>
            <person name="Welchert J."/>
            <person name="Wing R.A."/>
        </authorList>
    </citation>
    <scope>NUCLEOTIDE SEQUENCE [LARGE SCALE GENOMIC DNA]</scope>
</reference>
<dbReference type="EnsemblPlants" id="OPUNC03G25170.1">
    <property type="protein sequence ID" value="OPUNC03G25170.1"/>
    <property type="gene ID" value="OPUNC03G25170"/>
</dbReference>
<evidence type="ECO:0000313" key="4">
    <source>
        <dbReference type="Proteomes" id="UP000026962"/>
    </source>
</evidence>
<dbReference type="Proteomes" id="UP000026962">
    <property type="component" value="Chromosome 3"/>
</dbReference>
<dbReference type="InterPro" id="IPR012891">
    <property type="entry name" value="GCK_dom"/>
</dbReference>
<protein>
    <recommendedName>
        <fullName evidence="2">GCK domain-containing protein</fullName>
    </recommendedName>
</protein>
<evidence type="ECO:0000313" key="3">
    <source>
        <dbReference type="EnsemblPlants" id="OPUNC03G25170.1"/>
    </source>
</evidence>
<dbReference type="PANTHER" id="PTHR34357:SF5">
    <property type="entry name" value="EXPRESSED PROTEIN"/>
    <property type="match status" value="1"/>
</dbReference>
<dbReference type="Gene3D" id="1.10.287.2900">
    <property type="match status" value="1"/>
</dbReference>
<feature type="region of interest" description="Disordered" evidence="1">
    <location>
        <begin position="1"/>
        <end position="61"/>
    </location>
</feature>
<dbReference type="PANTHER" id="PTHR34357">
    <property type="entry name" value="F7A19.14 PROTEIN-RELATED"/>
    <property type="match status" value="1"/>
</dbReference>
<dbReference type="Gramene" id="OPUNC03G25170.1">
    <property type="protein sequence ID" value="OPUNC03G25170.1"/>
    <property type="gene ID" value="OPUNC03G25170"/>
</dbReference>
<proteinExistence type="predicted"/>
<organism evidence="3">
    <name type="scientific">Oryza punctata</name>
    <name type="common">Red rice</name>
    <dbReference type="NCBI Taxonomy" id="4537"/>
    <lineage>
        <taxon>Eukaryota</taxon>
        <taxon>Viridiplantae</taxon>
        <taxon>Streptophyta</taxon>
        <taxon>Embryophyta</taxon>
        <taxon>Tracheophyta</taxon>
        <taxon>Spermatophyta</taxon>
        <taxon>Magnoliopsida</taxon>
        <taxon>Liliopsida</taxon>
        <taxon>Poales</taxon>
        <taxon>Poaceae</taxon>
        <taxon>BOP clade</taxon>
        <taxon>Oryzoideae</taxon>
        <taxon>Oryzeae</taxon>
        <taxon>Oryzinae</taxon>
        <taxon>Oryza</taxon>
    </lineage>
</organism>
<evidence type="ECO:0000259" key="2">
    <source>
        <dbReference type="SMART" id="SM01227"/>
    </source>
</evidence>
<feature type="compositionally biased region" description="Low complexity" evidence="1">
    <location>
        <begin position="133"/>
        <end position="155"/>
    </location>
</feature>
<dbReference type="AlphaFoldDB" id="A0A0E0KGU4"/>
<dbReference type="Pfam" id="PF07802">
    <property type="entry name" value="GCK"/>
    <property type="match status" value="1"/>
</dbReference>
<feature type="compositionally biased region" description="Basic and acidic residues" evidence="1">
    <location>
        <begin position="161"/>
        <end position="180"/>
    </location>
</feature>
<feature type="compositionally biased region" description="Pro residues" evidence="1">
    <location>
        <begin position="10"/>
        <end position="22"/>
    </location>
</feature>
<accession>A0A0E0KGU4</accession>
<reference evidence="3" key="1">
    <citation type="submission" date="2015-04" db="UniProtKB">
        <authorList>
            <consortium name="EnsemblPlants"/>
        </authorList>
    </citation>
    <scope>IDENTIFICATION</scope>
</reference>
<feature type="region of interest" description="Disordered" evidence="1">
    <location>
        <begin position="133"/>
        <end position="180"/>
    </location>
</feature>
<evidence type="ECO:0000256" key="1">
    <source>
        <dbReference type="SAM" id="MobiDB-lite"/>
    </source>
</evidence>
<dbReference type="eggNOG" id="ENOG502S428">
    <property type="taxonomic scope" value="Eukaryota"/>
</dbReference>
<dbReference type="SMART" id="SM01227">
    <property type="entry name" value="GCK"/>
    <property type="match status" value="1"/>
</dbReference>
<keyword evidence="4" id="KW-1185">Reference proteome</keyword>
<feature type="domain" description="GCK" evidence="2">
    <location>
        <begin position="61"/>
        <end position="135"/>
    </location>
</feature>
<dbReference type="HOGENOM" id="CLU_098176_0_1_1"/>
<name>A0A0E0KGU4_ORYPU</name>
<sequence length="180" mass="18678">MATAAASSSAPPPPPPAEPAAHPPAKEEPQHAAAEVEGETVILDAAAGEGAGKEGEEEEEGECGFCLFMKGGGCKEEFVGWEKCVEDAEKAGDDVVERCYEVTAALHKCMEAHPEYYHPILSAERAMAADLEAAKASDQAAEASDAAASSQQPPTTEEEAAGEKKQAEEALVPEKQDVAA</sequence>
<dbReference type="STRING" id="4537.A0A0E0KGU4"/>